<evidence type="ECO:0000256" key="3">
    <source>
        <dbReference type="ARBA" id="ARBA00022723"/>
    </source>
</evidence>
<protein>
    <submittedName>
        <fullName evidence="8">Radical_SAM_N domain-containing protein</fullName>
    </submittedName>
</protein>
<keyword evidence="4" id="KW-0408">Iron</keyword>
<dbReference type="InterPro" id="IPR013704">
    <property type="entry name" value="UPF0313_N"/>
</dbReference>
<evidence type="ECO:0000256" key="1">
    <source>
        <dbReference type="ARBA" id="ARBA00022485"/>
    </source>
</evidence>
<accession>A0A1I7Y3D5</accession>
<evidence type="ECO:0000313" key="8">
    <source>
        <dbReference type="WBParaSite" id="L893_g12048.t1"/>
    </source>
</evidence>
<sequence length="197" mass="22386">MSREEMDQLGWDSCDIIIVTGDAYVDHPSFGMAIIGRLLEAQGFRRCKEAYKHVPIVLGGIEASLRRIAHYDYWQDKVRHSILIDACADILLYGNAERAIVEVAQRLSYGHKIEDITDIRGTAFVRRDTPQGWYEVDSTRIDRPGKVDKIINPYVNTQDTQACAIEQEKGPVEDPQEAKVVQILASPRMTRDKTVIR</sequence>
<dbReference type="Proteomes" id="UP000095287">
    <property type="component" value="Unplaced"/>
</dbReference>
<reference evidence="8" key="1">
    <citation type="submission" date="2016-11" db="UniProtKB">
        <authorList>
            <consortium name="WormBaseParasite"/>
        </authorList>
    </citation>
    <scope>IDENTIFICATION</scope>
</reference>
<dbReference type="Pfam" id="PF08497">
    <property type="entry name" value="Radical_SAM_N"/>
    <property type="match status" value="2"/>
</dbReference>
<dbReference type="WBParaSite" id="L893_g12048.t1">
    <property type="protein sequence ID" value="L893_g12048.t1"/>
    <property type="gene ID" value="L893_g12048"/>
</dbReference>
<dbReference type="PANTHER" id="PTHR32331">
    <property type="entry name" value="UPF0313 PROTEIN YGIQ"/>
    <property type="match status" value="1"/>
</dbReference>
<dbReference type="PANTHER" id="PTHR32331:SF0">
    <property type="entry name" value="UPF0313 PROTEIN YGIQ"/>
    <property type="match status" value="1"/>
</dbReference>
<organism evidence="7 8">
    <name type="scientific">Steinernema glaseri</name>
    <dbReference type="NCBI Taxonomy" id="37863"/>
    <lineage>
        <taxon>Eukaryota</taxon>
        <taxon>Metazoa</taxon>
        <taxon>Ecdysozoa</taxon>
        <taxon>Nematoda</taxon>
        <taxon>Chromadorea</taxon>
        <taxon>Rhabditida</taxon>
        <taxon>Tylenchina</taxon>
        <taxon>Panagrolaimomorpha</taxon>
        <taxon>Strongyloidoidea</taxon>
        <taxon>Steinernematidae</taxon>
        <taxon>Steinernema</taxon>
    </lineage>
</organism>
<evidence type="ECO:0000256" key="4">
    <source>
        <dbReference type="ARBA" id="ARBA00023004"/>
    </source>
</evidence>
<feature type="domain" description="UPF0313" evidence="6">
    <location>
        <begin position="46"/>
        <end position="142"/>
    </location>
</feature>
<dbReference type="AlphaFoldDB" id="A0A1I7Y3D5"/>
<dbReference type="InterPro" id="IPR022946">
    <property type="entry name" value="UPF0313"/>
</dbReference>
<dbReference type="GO" id="GO:0046872">
    <property type="term" value="F:metal ion binding"/>
    <property type="evidence" value="ECO:0007669"/>
    <property type="project" value="UniProtKB-KW"/>
</dbReference>
<keyword evidence="1" id="KW-0004">4Fe-4S</keyword>
<keyword evidence="3" id="KW-0479">Metal-binding</keyword>
<feature type="domain" description="UPF0313" evidence="6">
    <location>
        <begin position="1"/>
        <end position="45"/>
    </location>
</feature>
<evidence type="ECO:0000256" key="2">
    <source>
        <dbReference type="ARBA" id="ARBA00022691"/>
    </source>
</evidence>
<evidence type="ECO:0000256" key="5">
    <source>
        <dbReference type="ARBA" id="ARBA00023014"/>
    </source>
</evidence>
<keyword evidence="5" id="KW-0411">Iron-sulfur</keyword>
<dbReference type="GO" id="GO:0051539">
    <property type="term" value="F:4 iron, 4 sulfur cluster binding"/>
    <property type="evidence" value="ECO:0007669"/>
    <property type="project" value="UniProtKB-KW"/>
</dbReference>
<evidence type="ECO:0000313" key="7">
    <source>
        <dbReference type="Proteomes" id="UP000095287"/>
    </source>
</evidence>
<proteinExistence type="predicted"/>
<keyword evidence="2" id="KW-0949">S-adenosyl-L-methionine</keyword>
<keyword evidence="7" id="KW-1185">Reference proteome</keyword>
<name>A0A1I7Y3D5_9BILA</name>
<evidence type="ECO:0000259" key="6">
    <source>
        <dbReference type="Pfam" id="PF08497"/>
    </source>
</evidence>